<protein>
    <submittedName>
        <fullName evidence="5">Antiterminator LoaP</fullName>
    </submittedName>
</protein>
<dbReference type="InterPro" id="IPR014722">
    <property type="entry name" value="Rib_uL2_dom2"/>
</dbReference>
<gene>
    <name evidence="5" type="primary">loaP</name>
    <name evidence="5" type="ORF">L0N08_10420</name>
</gene>
<keyword evidence="3" id="KW-0804">Transcription</keyword>
<dbReference type="CDD" id="cd09889">
    <property type="entry name" value="NGN_Bact_2"/>
    <property type="match status" value="1"/>
</dbReference>
<keyword evidence="2" id="KW-0805">Transcription regulation</keyword>
<dbReference type="SUPFAM" id="SSF50104">
    <property type="entry name" value="Translation proteins SH3-like domain"/>
    <property type="match status" value="1"/>
</dbReference>
<evidence type="ECO:0000256" key="2">
    <source>
        <dbReference type="ARBA" id="ARBA00023015"/>
    </source>
</evidence>
<dbReference type="CDD" id="cd06091">
    <property type="entry name" value="KOW_NusG"/>
    <property type="match status" value="1"/>
</dbReference>
<dbReference type="AlphaFoldDB" id="A0AAW5BX30"/>
<evidence type="ECO:0000313" key="6">
    <source>
        <dbReference type="Proteomes" id="UP001299608"/>
    </source>
</evidence>
<feature type="domain" description="NusG-like N-terminal" evidence="4">
    <location>
        <begin position="9"/>
        <end position="113"/>
    </location>
</feature>
<dbReference type="InterPro" id="IPR006645">
    <property type="entry name" value="NGN-like_dom"/>
</dbReference>
<evidence type="ECO:0000256" key="3">
    <source>
        <dbReference type="ARBA" id="ARBA00023163"/>
    </source>
</evidence>
<dbReference type="InterPro" id="IPR043425">
    <property type="entry name" value="NusG-like"/>
</dbReference>
<dbReference type="Pfam" id="PF00467">
    <property type="entry name" value="KOW"/>
    <property type="match status" value="1"/>
</dbReference>
<dbReference type="Proteomes" id="UP001299608">
    <property type="component" value="Unassembled WGS sequence"/>
</dbReference>
<accession>A0AAW5BX30</accession>
<dbReference type="GO" id="GO:0031564">
    <property type="term" value="P:transcription antitermination"/>
    <property type="evidence" value="ECO:0007669"/>
    <property type="project" value="UniProtKB-KW"/>
</dbReference>
<evidence type="ECO:0000259" key="4">
    <source>
        <dbReference type="SMART" id="SM00738"/>
    </source>
</evidence>
<organism evidence="5 6">
    <name type="scientific">Enterocloster aldenensis</name>
    <dbReference type="NCBI Taxonomy" id="358742"/>
    <lineage>
        <taxon>Bacteria</taxon>
        <taxon>Bacillati</taxon>
        <taxon>Bacillota</taxon>
        <taxon>Clostridia</taxon>
        <taxon>Lachnospirales</taxon>
        <taxon>Lachnospiraceae</taxon>
        <taxon>Enterocloster</taxon>
    </lineage>
</organism>
<dbReference type="GeneID" id="97204834"/>
<dbReference type="InterPro" id="IPR005824">
    <property type="entry name" value="KOW"/>
</dbReference>
<comment type="caution">
    <text evidence="5">The sequence shown here is derived from an EMBL/GenBank/DDBJ whole genome shotgun (WGS) entry which is preliminary data.</text>
</comment>
<dbReference type="PANTHER" id="PTHR30265">
    <property type="entry name" value="RHO-INTERACTING TRANSCRIPTION TERMINATION FACTOR NUSG"/>
    <property type="match status" value="1"/>
</dbReference>
<dbReference type="InterPro" id="IPR047663">
    <property type="entry name" value="Transcription_antiterm_LoaP"/>
</dbReference>
<keyword evidence="1" id="KW-0889">Transcription antitermination</keyword>
<dbReference type="RefSeq" id="WP_238053528.1">
    <property type="nucleotide sequence ID" value="NZ_BAABZL010000001.1"/>
</dbReference>
<reference evidence="5" key="1">
    <citation type="submission" date="2022-01" db="EMBL/GenBank/DDBJ databases">
        <title>Collection of gut derived symbiotic bacterial strains cultured from healthy donors.</title>
        <authorList>
            <person name="Lin H."/>
            <person name="Kohout C."/>
            <person name="Waligurski E."/>
            <person name="Pamer E.G."/>
        </authorList>
    </citation>
    <scope>NUCLEOTIDE SEQUENCE</scope>
    <source>
        <strain evidence="5">DFI.6.55</strain>
    </source>
</reference>
<dbReference type="SUPFAM" id="SSF82679">
    <property type="entry name" value="N-utilization substance G protein NusG, N-terminal domain"/>
    <property type="match status" value="1"/>
</dbReference>
<name>A0AAW5BX30_9FIRM</name>
<dbReference type="EMBL" id="JAKNGE010000011">
    <property type="protein sequence ID" value="MCG4745826.1"/>
    <property type="molecule type" value="Genomic_DNA"/>
</dbReference>
<dbReference type="InterPro" id="IPR036735">
    <property type="entry name" value="NGN_dom_sf"/>
</dbReference>
<evidence type="ECO:0000313" key="5">
    <source>
        <dbReference type="EMBL" id="MCG4745826.1"/>
    </source>
</evidence>
<sequence>MRKGRGVQMLQWYAVQVRTGREQATAELCLARIPRIILEDCIIPRFERMRRYQGDWHSEQPPMFPGYIFLVTEQVDILFAKLKQIPDLTKILGDGTEFIPLTQEEVIFLKNMVNEAYIAEMSKGYIIGDVVTVISGPMKEMKGKIKFIDRHKRLAVIEIEMFGRKTEVRLGLEIVKKFSADAKLLEDNYAKDTI</sequence>
<dbReference type="InterPro" id="IPR008991">
    <property type="entry name" value="Translation_prot_SH3-like_sf"/>
</dbReference>
<evidence type="ECO:0000256" key="1">
    <source>
        <dbReference type="ARBA" id="ARBA00022814"/>
    </source>
</evidence>
<dbReference type="NCBIfam" id="NF033641">
    <property type="entry name" value="antiterm_LoaP"/>
    <property type="match status" value="1"/>
</dbReference>
<dbReference type="Gene3D" id="3.30.70.940">
    <property type="entry name" value="NusG, N-terminal domain"/>
    <property type="match status" value="1"/>
</dbReference>
<proteinExistence type="predicted"/>
<dbReference type="GO" id="GO:0006354">
    <property type="term" value="P:DNA-templated transcription elongation"/>
    <property type="evidence" value="ECO:0007669"/>
    <property type="project" value="InterPro"/>
</dbReference>
<dbReference type="SMART" id="SM00738">
    <property type="entry name" value="NGN"/>
    <property type="match status" value="1"/>
</dbReference>
<dbReference type="Gene3D" id="2.30.30.30">
    <property type="match status" value="1"/>
</dbReference>
<dbReference type="PANTHER" id="PTHR30265:SF4">
    <property type="entry name" value="KOW MOTIF FAMILY PROTEIN, EXPRESSED"/>
    <property type="match status" value="1"/>
</dbReference>
<dbReference type="Pfam" id="PF02357">
    <property type="entry name" value="NusG"/>
    <property type="match status" value="1"/>
</dbReference>